<accession>A0A941HQ37</accession>
<dbReference type="RefSeq" id="WP_211800814.1">
    <property type="nucleotide sequence ID" value="NZ_JAGSCS010000007.1"/>
</dbReference>
<gene>
    <name evidence="2" type="ORF">KCG48_06840</name>
</gene>
<evidence type="ECO:0000256" key="1">
    <source>
        <dbReference type="SAM" id="MobiDB-lite"/>
    </source>
</evidence>
<name>A0A941HQ37_9CLOT</name>
<dbReference type="Proteomes" id="UP000675379">
    <property type="component" value="Unassembled WGS sequence"/>
</dbReference>
<evidence type="ECO:0000313" key="3">
    <source>
        <dbReference type="Proteomes" id="UP000675379"/>
    </source>
</evidence>
<evidence type="ECO:0000313" key="2">
    <source>
        <dbReference type="EMBL" id="MBR0576056.1"/>
    </source>
</evidence>
<protein>
    <submittedName>
        <fullName evidence="2">Uncharacterized protein</fullName>
    </submittedName>
</protein>
<dbReference type="EMBL" id="JAGSCS010000007">
    <property type="protein sequence ID" value="MBR0576056.1"/>
    <property type="molecule type" value="Genomic_DNA"/>
</dbReference>
<feature type="compositionally biased region" description="Basic and acidic residues" evidence="1">
    <location>
        <begin position="1"/>
        <end position="24"/>
    </location>
</feature>
<keyword evidence="3" id="KW-1185">Reference proteome</keyword>
<feature type="region of interest" description="Disordered" evidence="1">
    <location>
        <begin position="1"/>
        <end position="55"/>
    </location>
</feature>
<reference evidence="2" key="1">
    <citation type="submission" date="2021-04" db="EMBL/GenBank/DDBJ databases">
        <title>Proteiniclasticum sedimins sp. nov., an obligate anaerobic bacterium isolated from anaerobic sludge.</title>
        <authorList>
            <person name="Liu J."/>
        </authorList>
    </citation>
    <scope>NUCLEOTIDE SEQUENCE</scope>
    <source>
        <strain evidence="2">BAD-10</strain>
    </source>
</reference>
<proteinExistence type="predicted"/>
<organism evidence="2 3">
    <name type="scientific">Proteiniclasticum sediminis</name>
    <dbReference type="NCBI Taxonomy" id="2804028"/>
    <lineage>
        <taxon>Bacteria</taxon>
        <taxon>Bacillati</taxon>
        <taxon>Bacillota</taxon>
        <taxon>Clostridia</taxon>
        <taxon>Eubacteriales</taxon>
        <taxon>Clostridiaceae</taxon>
        <taxon>Proteiniclasticum</taxon>
    </lineage>
</organism>
<sequence length="55" mass="6110">MADKKNVKDKKHEDPSKNPKREEYWQAPEPGTGTPHEDPSAPDIASIDSPPESPE</sequence>
<dbReference type="AlphaFoldDB" id="A0A941HQ37"/>
<comment type="caution">
    <text evidence="2">The sequence shown here is derived from an EMBL/GenBank/DDBJ whole genome shotgun (WGS) entry which is preliminary data.</text>
</comment>